<evidence type="ECO:0000256" key="4">
    <source>
        <dbReference type="ARBA" id="ARBA00022692"/>
    </source>
</evidence>
<evidence type="ECO:0000256" key="5">
    <source>
        <dbReference type="ARBA" id="ARBA00022989"/>
    </source>
</evidence>
<dbReference type="AlphaFoldDB" id="A0A1G5NDQ6"/>
<sequence>MPQFTILNDRRFWLFFAFMMCQFGYPLGAFNEWWTQTGVFGNNNHPGGGDFINFWVASRAALEGHASALFDPQNYSALLTEQFGTDYGYRWLYPPHFLLLILPLGLFPYGLAFALFMGATLLLYLVIARRLWGGWEIVGWLLIAPVTALGLLNGQTCFLVGALFIGGVYLWDDRPVLAGIFLGFLTVKPQFGVLIPFVLLIERRWWVIGTAMATAGCLIGASVIAFGVEPWREFFVSPLSASNDVLLADRTDLMGIHLAPFGAARFLGFSPATASIVQLGFSLFAVGALSATHRLQARPDTKVAMLIAATYLFIPYVLFYDLAAPTFSALSLYFGRQQQNAPGLAFSILLVGVGTLSFINGATTLIGIPLGPAVFAILCAALIGRAYQEGCEAAQPLPRAPVPRGRAIA</sequence>
<feature type="transmembrane region" description="Helical" evidence="8">
    <location>
        <begin position="206"/>
        <end position="228"/>
    </location>
</feature>
<feature type="transmembrane region" description="Helical" evidence="8">
    <location>
        <begin position="340"/>
        <end position="359"/>
    </location>
</feature>
<dbReference type="InterPro" id="IPR018584">
    <property type="entry name" value="GT87"/>
</dbReference>
<keyword evidence="3" id="KW-0808">Transferase</keyword>
<dbReference type="EMBL" id="FMVW01000003">
    <property type="protein sequence ID" value="SCZ34730.1"/>
    <property type="molecule type" value="Genomic_DNA"/>
</dbReference>
<comment type="similarity">
    <text evidence="7">Belongs to the glycosyltransferase 87 family.</text>
</comment>
<dbReference type="Pfam" id="PF09594">
    <property type="entry name" value="GT87"/>
    <property type="match status" value="1"/>
</dbReference>
<evidence type="ECO:0000256" key="3">
    <source>
        <dbReference type="ARBA" id="ARBA00022679"/>
    </source>
</evidence>
<comment type="subcellular location">
    <subcellularLocation>
        <location evidence="1">Cell membrane</location>
        <topology evidence="1">Multi-pass membrane protein</topology>
    </subcellularLocation>
</comment>
<dbReference type="OrthoDB" id="7679563at2"/>
<evidence type="ECO:0000313" key="10">
    <source>
        <dbReference type="Proteomes" id="UP000199347"/>
    </source>
</evidence>
<evidence type="ECO:0000256" key="7">
    <source>
        <dbReference type="ARBA" id="ARBA00024033"/>
    </source>
</evidence>
<evidence type="ECO:0000313" key="9">
    <source>
        <dbReference type="EMBL" id="SCZ34730.1"/>
    </source>
</evidence>
<dbReference type="GO" id="GO:0016758">
    <property type="term" value="F:hexosyltransferase activity"/>
    <property type="evidence" value="ECO:0007669"/>
    <property type="project" value="InterPro"/>
</dbReference>
<reference evidence="9 10" key="1">
    <citation type="submission" date="2016-10" db="EMBL/GenBank/DDBJ databases">
        <authorList>
            <person name="de Groot N.N."/>
        </authorList>
    </citation>
    <scope>NUCLEOTIDE SEQUENCE [LARGE SCALE GENOMIC DNA]</scope>
    <source>
        <strain evidence="9 10">DSM 2698</strain>
    </source>
</reference>
<feature type="transmembrane region" description="Helical" evidence="8">
    <location>
        <begin position="303"/>
        <end position="320"/>
    </location>
</feature>
<dbReference type="GO" id="GO:0005886">
    <property type="term" value="C:plasma membrane"/>
    <property type="evidence" value="ECO:0007669"/>
    <property type="project" value="UniProtKB-SubCell"/>
</dbReference>
<evidence type="ECO:0000256" key="8">
    <source>
        <dbReference type="SAM" id="Phobius"/>
    </source>
</evidence>
<proteinExistence type="inferred from homology"/>
<keyword evidence="10" id="KW-1185">Reference proteome</keyword>
<evidence type="ECO:0008006" key="11">
    <source>
        <dbReference type="Google" id="ProtNLM"/>
    </source>
</evidence>
<keyword evidence="2" id="KW-1003">Cell membrane</keyword>
<dbReference type="Proteomes" id="UP000199347">
    <property type="component" value="Unassembled WGS sequence"/>
</dbReference>
<keyword evidence="5 8" id="KW-1133">Transmembrane helix</keyword>
<keyword evidence="4 8" id="KW-0812">Transmembrane</keyword>
<dbReference type="STRING" id="1120955.SAMN03080610_01755"/>
<gene>
    <name evidence="9" type="ORF">SAMN03080610_01755</name>
</gene>
<protein>
    <recommendedName>
        <fullName evidence="11">DUF2029 domain-containing protein</fullName>
    </recommendedName>
</protein>
<name>A0A1G5NDQ6_AFIMA</name>
<evidence type="ECO:0000256" key="6">
    <source>
        <dbReference type="ARBA" id="ARBA00023136"/>
    </source>
</evidence>
<feature type="transmembrane region" description="Helical" evidence="8">
    <location>
        <begin position="97"/>
        <end position="125"/>
    </location>
</feature>
<dbReference type="RefSeq" id="WP_092811674.1">
    <property type="nucleotide sequence ID" value="NZ_FMVW01000003.1"/>
</dbReference>
<feature type="transmembrane region" description="Helical" evidence="8">
    <location>
        <begin position="366"/>
        <end position="387"/>
    </location>
</feature>
<organism evidence="9 10">
    <name type="scientific">Afifella marina DSM 2698</name>
    <dbReference type="NCBI Taxonomy" id="1120955"/>
    <lineage>
        <taxon>Bacteria</taxon>
        <taxon>Pseudomonadati</taxon>
        <taxon>Pseudomonadota</taxon>
        <taxon>Alphaproteobacteria</taxon>
        <taxon>Hyphomicrobiales</taxon>
        <taxon>Afifellaceae</taxon>
        <taxon>Afifella</taxon>
    </lineage>
</organism>
<feature type="transmembrane region" description="Helical" evidence="8">
    <location>
        <begin position="176"/>
        <end position="199"/>
    </location>
</feature>
<feature type="transmembrane region" description="Helical" evidence="8">
    <location>
        <begin position="272"/>
        <end position="291"/>
    </location>
</feature>
<evidence type="ECO:0000256" key="1">
    <source>
        <dbReference type="ARBA" id="ARBA00004651"/>
    </source>
</evidence>
<accession>A0A1G5NDQ6</accession>
<feature type="transmembrane region" description="Helical" evidence="8">
    <location>
        <begin position="137"/>
        <end position="170"/>
    </location>
</feature>
<evidence type="ECO:0000256" key="2">
    <source>
        <dbReference type="ARBA" id="ARBA00022475"/>
    </source>
</evidence>
<feature type="transmembrane region" description="Helical" evidence="8">
    <location>
        <begin position="12"/>
        <end position="30"/>
    </location>
</feature>
<keyword evidence="6 8" id="KW-0472">Membrane</keyword>